<dbReference type="Proteomes" id="UP000076871">
    <property type="component" value="Unassembled WGS sequence"/>
</dbReference>
<dbReference type="InterPro" id="IPR001356">
    <property type="entry name" value="HD"/>
</dbReference>
<evidence type="ECO:0000256" key="5">
    <source>
        <dbReference type="SAM" id="MobiDB-lite"/>
    </source>
</evidence>
<dbReference type="CDD" id="cd00086">
    <property type="entry name" value="homeodomain"/>
    <property type="match status" value="1"/>
</dbReference>
<keyword evidence="8" id="KW-1185">Reference proteome</keyword>
<feature type="region of interest" description="Disordered" evidence="5">
    <location>
        <begin position="359"/>
        <end position="387"/>
    </location>
</feature>
<name>A0A165CA47_9APHY</name>
<evidence type="ECO:0000256" key="3">
    <source>
        <dbReference type="ARBA" id="ARBA00023155"/>
    </source>
</evidence>
<dbReference type="EMBL" id="KV427652">
    <property type="protein sequence ID" value="KZT02452.1"/>
    <property type="molecule type" value="Genomic_DNA"/>
</dbReference>
<dbReference type="SUPFAM" id="SSF46689">
    <property type="entry name" value="Homeodomain-like"/>
    <property type="match status" value="1"/>
</dbReference>
<dbReference type="GeneID" id="63831703"/>
<keyword evidence="4" id="KW-0539">Nucleus</keyword>
<dbReference type="InterPro" id="IPR008422">
    <property type="entry name" value="KN_HD"/>
</dbReference>
<dbReference type="GO" id="GO:0003677">
    <property type="term" value="F:DNA binding"/>
    <property type="evidence" value="ECO:0007669"/>
    <property type="project" value="UniProtKB-KW"/>
</dbReference>
<comment type="similarity">
    <text evidence="1">Belongs to the TALE/M-ATYP homeobox family.</text>
</comment>
<protein>
    <recommendedName>
        <fullName evidence="6">KN homeodomain domain-containing protein</fullName>
    </recommendedName>
</protein>
<dbReference type="Gene3D" id="1.10.10.60">
    <property type="entry name" value="Homeodomain-like"/>
    <property type="match status" value="1"/>
</dbReference>
<organism evidence="7 8">
    <name type="scientific">Laetiporus sulphureus 93-53</name>
    <dbReference type="NCBI Taxonomy" id="1314785"/>
    <lineage>
        <taxon>Eukaryota</taxon>
        <taxon>Fungi</taxon>
        <taxon>Dikarya</taxon>
        <taxon>Basidiomycota</taxon>
        <taxon>Agaricomycotina</taxon>
        <taxon>Agaricomycetes</taxon>
        <taxon>Polyporales</taxon>
        <taxon>Laetiporus</taxon>
    </lineage>
</organism>
<dbReference type="GO" id="GO:0006355">
    <property type="term" value="P:regulation of DNA-templated transcription"/>
    <property type="evidence" value="ECO:0007669"/>
    <property type="project" value="InterPro"/>
</dbReference>
<dbReference type="InParanoid" id="A0A165CA47"/>
<gene>
    <name evidence="7" type="ORF">LAESUDRAFT_815304</name>
</gene>
<dbReference type="STRING" id="1314785.A0A165CA47"/>
<evidence type="ECO:0000256" key="2">
    <source>
        <dbReference type="ARBA" id="ARBA00023125"/>
    </source>
</evidence>
<dbReference type="RefSeq" id="XP_040760192.1">
    <property type="nucleotide sequence ID" value="XM_040914676.1"/>
</dbReference>
<evidence type="ECO:0000313" key="8">
    <source>
        <dbReference type="Proteomes" id="UP000076871"/>
    </source>
</evidence>
<proteinExistence type="inferred from homology"/>
<sequence length="644" mass="70465">MIMADSIRSRLLDAEDKLLSTVIDGPAAIEAFDHYWTALLHDVDNALLSEAGLDADTISLAHATSSRIAILADTFQSMQADYDALTSAMVDDLEDALRRTTLQDIAFRIATPEEPGGNDAFLAGSSTTASFHRLENAASQWLFTNVNNPYPSRQMKLLIAKTAEVSLEVVDGWFKRTRRRIGWTTICAGHFHGSRLALINAVTRVLNDQDVEFLDPSTVLEIIEMHERAFKLANASANHINTWRHDITLDHSLKSSIPRTQRCAYASPCMSRPLPSDPSSAVYNSSLTPAVTRKRAASTLSEDIDTNTHCTTPPLKRIRMSYSLHDSSELDLPIAGSFGSPVSACAPSATDLIPHIETPTSFSHGSELALQSSSSSTTTNRRKRCAEEDNVHISKRSRCCAPDSVARMTSIFPPSDQQLDEEICNINDWFDSNFKNPDQVLLAPRDPSIPLDVTFFEDWASHTYLSSQSEDGIILGDFSSYDASESVSPYVFIPPYGFLADAPTPFTNDCNADHGEQLEMHSRSRSYTSPSPRLAPVLTNAGQSESGDESAQNVADSPATSVSKKSAHTASTWDLIGMLCRGLELSSSTDCFPPFLDWHDTHSYDNIVGVCASSDEVCSESRTTPLPTYSNLYPCPVFAPAVFG</sequence>
<dbReference type="AlphaFoldDB" id="A0A165CA47"/>
<evidence type="ECO:0000256" key="4">
    <source>
        <dbReference type="ARBA" id="ARBA00023242"/>
    </source>
</evidence>
<feature type="compositionally biased region" description="Polar residues" evidence="5">
    <location>
        <begin position="540"/>
        <end position="562"/>
    </location>
</feature>
<reference evidence="7 8" key="1">
    <citation type="journal article" date="2016" name="Mol. Biol. Evol.">
        <title>Comparative Genomics of Early-Diverging Mushroom-Forming Fungi Provides Insights into the Origins of Lignocellulose Decay Capabilities.</title>
        <authorList>
            <person name="Nagy L.G."/>
            <person name="Riley R."/>
            <person name="Tritt A."/>
            <person name="Adam C."/>
            <person name="Daum C."/>
            <person name="Floudas D."/>
            <person name="Sun H."/>
            <person name="Yadav J.S."/>
            <person name="Pangilinan J."/>
            <person name="Larsson K.H."/>
            <person name="Matsuura K."/>
            <person name="Barry K."/>
            <person name="Labutti K."/>
            <person name="Kuo R."/>
            <person name="Ohm R.A."/>
            <person name="Bhattacharya S.S."/>
            <person name="Shirouzu T."/>
            <person name="Yoshinaga Y."/>
            <person name="Martin F.M."/>
            <person name="Grigoriev I.V."/>
            <person name="Hibbett D.S."/>
        </authorList>
    </citation>
    <scope>NUCLEOTIDE SEQUENCE [LARGE SCALE GENOMIC DNA]</scope>
    <source>
        <strain evidence="7 8">93-53</strain>
    </source>
</reference>
<feature type="region of interest" description="Disordered" evidence="5">
    <location>
        <begin position="519"/>
        <end position="562"/>
    </location>
</feature>
<evidence type="ECO:0000313" key="7">
    <source>
        <dbReference type="EMBL" id="KZT02452.1"/>
    </source>
</evidence>
<evidence type="ECO:0000259" key="6">
    <source>
        <dbReference type="Pfam" id="PF05920"/>
    </source>
</evidence>
<keyword evidence="2" id="KW-0238">DNA-binding</keyword>
<dbReference type="Pfam" id="PF05920">
    <property type="entry name" value="Homeobox_KN"/>
    <property type="match status" value="1"/>
</dbReference>
<evidence type="ECO:0000256" key="1">
    <source>
        <dbReference type="ARBA" id="ARBA00005800"/>
    </source>
</evidence>
<feature type="domain" description="KN homeodomain" evidence="6">
    <location>
        <begin position="141"/>
        <end position="180"/>
    </location>
</feature>
<dbReference type="InterPro" id="IPR009057">
    <property type="entry name" value="Homeodomain-like_sf"/>
</dbReference>
<dbReference type="OrthoDB" id="250329at2759"/>
<accession>A0A165CA47</accession>
<keyword evidence="3" id="KW-0371">Homeobox</keyword>